<evidence type="ECO:0000256" key="5">
    <source>
        <dbReference type="ARBA" id="ARBA00022679"/>
    </source>
</evidence>
<dbReference type="FunFam" id="2.70.70.10:FF:000001">
    <property type="entry name" value="PTS system glucose-specific IIA component"/>
    <property type="match status" value="1"/>
</dbReference>
<evidence type="ECO:0000256" key="2">
    <source>
        <dbReference type="ARBA" id="ARBA00022448"/>
    </source>
</evidence>
<dbReference type="PROSITE" id="PS51093">
    <property type="entry name" value="PTS_EIIA_TYPE_1"/>
    <property type="match status" value="1"/>
</dbReference>
<dbReference type="InterPro" id="IPR011297">
    <property type="entry name" value="PTS_IIABC_b_glu"/>
</dbReference>
<dbReference type="InterPro" id="IPR003352">
    <property type="entry name" value="PTS_EIIC"/>
</dbReference>
<dbReference type="PROSITE" id="PS51103">
    <property type="entry name" value="PTS_EIIC_TYPE_1"/>
    <property type="match status" value="1"/>
</dbReference>
<keyword evidence="6" id="KW-0598">Phosphotransferase system</keyword>
<gene>
    <name evidence="11" type="primary">bglF_1</name>
    <name evidence="11" type="ORF">ERS852574_00198</name>
</gene>
<evidence type="ECO:0000256" key="3">
    <source>
        <dbReference type="ARBA" id="ARBA00022475"/>
    </source>
</evidence>
<dbReference type="RefSeq" id="WP_055155531.1">
    <property type="nucleotide sequence ID" value="NZ_CYXR01000001.1"/>
</dbReference>
<dbReference type="PROSITE" id="PS01035">
    <property type="entry name" value="PTS_EIIB_TYPE_1_CYS"/>
    <property type="match status" value="1"/>
</dbReference>
<comment type="subcellular location">
    <subcellularLocation>
        <location evidence="1">Cell membrane</location>
        <topology evidence="1">Multi-pass membrane protein</topology>
    </subcellularLocation>
</comment>
<keyword evidence="5" id="KW-0808">Transferase</keyword>
<dbReference type="Gene3D" id="3.30.1360.60">
    <property type="entry name" value="Glucose permease domain IIB"/>
    <property type="match status" value="1"/>
</dbReference>
<dbReference type="GO" id="GO:0008982">
    <property type="term" value="F:protein-N(PI)-phosphohistidine-sugar phosphotransferase activity"/>
    <property type="evidence" value="ECO:0007669"/>
    <property type="project" value="InterPro"/>
</dbReference>
<dbReference type="EMBL" id="CYXR01000001">
    <property type="protein sequence ID" value="CUM71155.1"/>
    <property type="molecule type" value="Genomic_DNA"/>
</dbReference>
<evidence type="ECO:0000256" key="6">
    <source>
        <dbReference type="ARBA" id="ARBA00022683"/>
    </source>
</evidence>
<dbReference type="InterPro" id="IPR018113">
    <property type="entry name" value="PTrfase_EIIB_Cys"/>
</dbReference>
<proteinExistence type="predicted"/>
<dbReference type="GO" id="GO:0015771">
    <property type="term" value="P:trehalose transport"/>
    <property type="evidence" value="ECO:0007669"/>
    <property type="project" value="TreeGrafter"/>
</dbReference>
<dbReference type="InterPro" id="IPR011055">
    <property type="entry name" value="Dup_hybrid_motif"/>
</dbReference>
<dbReference type="InterPro" id="IPR013013">
    <property type="entry name" value="PTS_EIIC_1"/>
</dbReference>
<evidence type="ECO:0000256" key="9">
    <source>
        <dbReference type="ARBA" id="ARBA00022989"/>
    </source>
</evidence>
<dbReference type="Proteomes" id="UP000095727">
    <property type="component" value="Unassembled WGS sequence"/>
</dbReference>
<dbReference type="InterPro" id="IPR050558">
    <property type="entry name" value="PTS_Sugar-Specific_Components"/>
</dbReference>
<dbReference type="GO" id="GO:0016301">
    <property type="term" value="F:kinase activity"/>
    <property type="evidence" value="ECO:0007669"/>
    <property type="project" value="UniProtKB-KW"/>
</dbReference>
<dbReference type="Gene3D" id="2.70.70.10">
    <property type="entry name" value="Glucose Permease (Domain IIA)"/>
    <property type="match status" value="1"/>
</dbReference>
<name>A0A173R021_9FIRM</name>
<dbReference type="GO" id="GO:0009401">
    <property type="term" value="P:phosphoenolpyruvate-dependent sugar phosphotransferase system"/>
    <property type="evidence" value="ECO:0007669"/>
    <property type="project" value="UniProtKB-KW"/>
</dbReference>
<dbReference type="PANTHER" id="PTHR30175:SF1">
    <property type="entry name" value="PTS SYSTEM ARBUTIN-, CELLOBIOSE-, AND SALICIN-SPECIFIC EIIBC COMPONENT-RELATED"/>
    <property type="match status" value="1"/>
</dbReference>
<keyword evidence="2" id="KW-0813">Transport</keyword>
<dbReference type="InterPro" id="IPR001127">
    <property type="entry name" value="PTS_EIIA_1_perm"/>
</dbReference>
<dbReference type="CDD" id="cd00212">
    <property type="entry name" value="PTS_IIB_glc"/>
    <property type="match status" value="1"/>
</dbReference>
<keyword evidence="9" id="KW-1133">Transmembrane helix</keyword>
<evidence type="ECO:0000256" key="7">
    <source>
        <dbReference type="ARBA" id="ARBA00022692"/>
    </source>
</evidence>
<evidence type="ECO:0000313" key="12">
    <source>
        <dbReference type="Proteomes" id="UP000095727"/>
    </source>
</evidence>
<evidence type="ECO:0000256" key="4">
    <source>
        <dbReference type="ARBA" id="ARBA00022597"/>
    </source>
</evidence>
<dbReference type="SUPFAM" id="SSF51261">
    <property type="entry name" value="Duplicated hybrid motif"/>
    <property type="match status" value="1"/>
</dbReference>
<dbReference type="NCBIfam" id="TIGR00830">
    <property type="entry name" value="PTBA"/>
    <property type="match status" value="1"/>
</dbReference>
<keyword evidence="10" id="KW-0472">Membrane</keyword>
<reference evidence="11 12" key="1">
    <citation type="submission" date="2015-09" db="EMBL/GenBank/DDBJ databases">
        <authorList>
            <consortium name="Pathogen Informatics"/>
        </authorList>
    </citation>
    <scope>NUCLEOTIDE SEQUENCE [LARGE SCALE GENOMIC DNA]</scope>
    <source>
        <strain evidence="11 12">2789STDY5834962</strain>
    </source>
</reference>
<organism evidence="11 12">
    <name type="scientific">Coprococcus comes</name>
    <dbReference type="NCBI Taxonomy" id="410072"/>
    <lineage>
        <taxon>Bacteria</taxon>
        <taxon>Bacillati</taxon>
        <taxon>Bacillota</taxon>
        <taxon>Clostridia</taxon>
        <taxon>Lachnospirales</taxon>
        <taxon>Lachnospiraceae</taxon>
        <taxon>Coprococcus</taxon>
    </lineage>
</organism>
<dbReference type="NCBIfam" id="TIGR01995">
    <property type="entry name" value="PTS-II-ABC-beta"/>
    <property type="match status" value="1"/>
</dbReference>
<evidence type="ECO:0000313" key="11">
    <source>
        <dbReference type="EMBL" id="CUM71155.1"/>
    </source>
</evidence>
<dbReference type="AlphaFoldDB" id="A0A173R021"/>
<dbReference type="PANTHER" id="PTHR30175">
    <property type="entry name" value="PHOSPHOTRANSFERASE SYSTEM TRANSPORT PROTEIN"/>
    <property type="match status" value="1"/>
</dbReference>
<dbReference type="Pfam" id="PF02378">
    <property type="entry name" value="PTS_EIIC"/>
    <property type="match status" value="1"/>
</dbReference>
<evidence type="ECO:0000256" key="8">
    <source>
        <dbReference type="ARBA" id="ARBA00022777"/>
    </source>
</evidence>
<dbReference type="InterPro" id="IPR001996">
    <property type="entry name" value="PTS_IIB_1"/>
</dbReference>
<evidence type="ECO:0000256" key="1">
    <source>
        <dbReference type="ARBA" id="ARBA00004651"/>
    </source>
</evidence>
<keyword evidence="7" id="KW-0812">Transmembrane</keyword>
<accession>A0A173R021</accession>
<dbReference type="FunFam" id="3.30.1360.60:FF:000001">
    <property type="entry name" value="PTS system glucose-specific IIBC component PtsG"/>
    <property type="match status" value="1"/>
</dbReference>
<dbReference type="Pfam" id="PF00358">
    <property type="entry name" value="PTS_EIIA_1"/>
    <property type="match status" value="1"/>
</dbReference>
<dbReference type="PROSITE" id="PS00371">
    <property type="entry name" value="PTS_EIIA_TYPE_1_HIS"/>
    <property type="match status" value="1"/>
</dbReference>
<evidence type="ECO:0000256" key="10">
    <source>
        <dbReference type="ARBA" id="ARBA00023136"/>
    </source>
</evidence>
<dbReference type="InterPro" id="IPR036878">
    <property type="entry name" value="Glu_permease_IIB"/>
</dbReference>
<keyword evidence="4" id="KW-0762">Sugar transport</keyword>
<dbReference type="SUPFAM" id="SSF55604">
    <property type="entry name" value="Glucose permease domain IIB"/>
    <property type="match status" value="1"/>
</dbReference>
<keyword evidence="3" id="KW-1003">Cell membrane</keyword>
<sequence length="628" mass="66592">MKKDYAKTADTLIAALGGKDNITRLFHCMTRLRFYVKDRSKINEKEILKLSEISGVNWHEDQFQVIAGNEVNAVYKALEDKGVPTDDAPAANSDSSKSVVSKVIDAITGCMTPMIPALTAAGMIKVVLTLLTTFHLVSETSSTYQVISFIGDVTFYFMPFLIAANAAKVFRVNQSLALFIAGVYLSPTFVTMAAGDAAITLFGLPITKATYSYSVIPVILMVWITHYIEILVDKITPKMVKLILNPTLVILISAPIALIVVGPIGTIIGNGLAVAINFLSVKLGFIIVGILAATFPFIVMTGMHHALTPIGLNAIATGGADTLIFVSQVCSNLAQSGASLAVAVRSKDSNMKQLASAAGVSALMGITEPALYGVTLKLKRPVVAASIAAGIGGIVGGLLQVSLYIAQNCIMAIPAFIGEKGLSNLIYGIIMIAVSFGAAFVLTLIFGFEDVKAETEDEVQNTDTEKQPAQQNAPLVDKIELCAPVAGTVKALSDVPDKTFADKVLGDGAAIVPSEGKVYAPADGTVANIMESKHGIMFVTESGAEILIHIGLDTVNLNGKYFKSHVSDGDKVKKGKLLVEFDMDAIKKEGYDLITPVVVTNISDYIKAVCMEKEDAAVNAGDKFLTIV</sequence>
<keyword evidence="8" id="KW-0418">Kinase</keyword>
<dbReference type="PROSITE" id="PS51098">
    <property type="entry name" value="PTS_EIIB_TYPE_1"/>
    <property type="match status" value="1"/>
</dbReference>
<dbReference type="Pfam" id="PF00367">
    <property type="entry name" value="PTS_EIIB"/>
    <property type="match status" value="1"/>
</dbReference>
<dbReference type="NCBIfam" id="TIGR00826">
    <property type="entry name" value="EIIB_glc"/>
    <property type="match status" value="1"/>
</dbReference>
<dbReference type="GO" id="GO:0005886">
    <property type="term" value="C:plasma membrane"/>
    <property type="evidence" value="ECO:0007669"/>
    <property type="project" value="UniProtKB-SubCell"/>
</dbReference>
<protein>
    <submittedName>
        <fullName evidence="11">EIIBCA-Bgl</fullName>
    </submittedName>
</protein>
<dbReference type="GO" id="GO:0090589">
    <property type="term" value="F:protein-phosphocysteine-trehalose phosphotransferase system transporter activity"/>
    <property type="evidence" value="ECO:0007669"/>
    <property type="project" value="TreeGrafter"/>
</dbReference>